<dbReference type="EMBL" id="CP007243">
    <property type="protein sequence ID" value="AIA30071.1"/>
    <property type="molecule type" value="Genomic_DNA"/>
</dbReference>
<dbReference type="KEGG" id="lfp:Y981_02410"/>
<organism evidence="2 3">
    <name type="scientific">Leptospirillum ferriphilum YSK</name>
    <dbReference type="NCBI Taxonomy" id="1441628"/>
    <lineage>
        <taxon>Bacteria</taxon>
        <taxon>Pseudomonadati</taxon>
        <taxon>Nitrospirota</taxon>
        <taxon>Nitrospiria</taxon>
        <taxon>Nitrospirales</taxon>
        <taxon>Nitrospiraceae</taxon>
        <taxon>Leptospirillum</taxon>
    </lineage>
</organism>
<name>A0A059XXP1_9BACT</name>
<dbReference type="CDD" id="cd06223">
    <property type="entry name" value="PRTases_typeI"/>
    <property type="match status" value="1"/>
</dbReference>
<reference evidence="3" key="1">
    <citation type="submission" date="2014-02" db="EMBL/GenBank/DDBJ databases">
        <title>Complete genome sequence and comparative genomic analysis of the nitrogen-fixing bacterium Leptospirillum ferriphilum YSK.</title>
        <authorList>
            <person name="Guo X."/>
            <person name="Yin H."/>
            <person name="Liang Y."/>
            <person name="Hu Q."/>
            <person name="Ma L."/>
            <person name="Xiao Y."/>
            <person name="Zhang X."/>
            <person name="Qiu G."/>
            <person name="Liu X."/>
        </authorList>
    </citation>
    <scope>NUCLEOTIDE SEQUENCE [LARGE SCALE GENOMIC DNA]</scope>
    <source>
        <strain evidence="3">YSK</strain>
    </source>
</reference>
<dbReference type="Pfam" id="PF00156">
    <property type="entry name" value="Pribosyltran"/>
    <property type="match status" value="1"/>
</dbReference>
<dbReference type="HOGENOM" id="CLU_083583_0_0_0"/>
<gene>
    <name evidence="2" type="ORF">Y981_02410</name>
</gene>
<dbReference type="GO" id="GO:0016757">
    <property type="term" value="F:glycosyltransferase activity"/>
    <property type="evidence" value="ECO:0007669"/>
    <property type="project" value="UniProtKB-KW"/>
</dbReference>
<dbReference type="AlphaFoldDB" id="A0A059XXP1"/>
<dbReference type="InterPro" id="IPR000836">
    <property type="entry name" value="PRTase_dom"/>
</dbReference>
<feature type="domain" description="Phosphoribosyltransferase" evidence="1">
    <location>
        <begin position="79"/>
        <end position="232"/>
    </location>
</feature>
<evidence type="ECO:0000259" key="1">
    <source>
        <dbReference type="Pfam" id="PF00156"/>
    </source>
</evidence>
<dbReference type="Gene3D" id="3.40.50.2020">
    <property type="match status" value="1"/>
</dbReference>
<dbReference type="Proteomes" id="UP000027059">
    <property type="component" value="Chromosome"/>
</dbReference>
<keyword evidence="2" id="KW-0808">Transferase</keyword>
<reference evidence="2 3" key="2">
    <citation type="journal article" date="2015" name="Biomed. Res. Int.">
        <title>Effects of Arsenite Resistance on the Growth and Functional Gene Expression of Leptospirillum ferriphilum and Acidithiobacillus thiooxidans in Pure Culture and Coculture.</title>
        <authorList>
            <person name="Jiang H."/>
            <person name="Liang Y."/>
            <person name="Yin H."/>
            <person name="Xiao Y."/>
            <person name="Guo X."/>
            <person name="Xu Y."/>
            <person name="Hu Q."/>
            <person name="Liu H."/>
            <person name="Liu X."/>
        </authorList>
    </citation>
    <scope>NUCLEOTIDE SEQUENCE [LARGE SCALE GENOMIC DNA]</scope>
    <source>
        <strain evidence="2 3">YSK</strain>
    </source>
</reference>
<evidence type="ECO:0000313" key="3">
    <source>
        <dbReference type="Proteomes" id="UP000027059"/>
    </source>
</evidence>
<keyword evidence="3" id="KW-1185">Reference proteome</keyword>
<dbReference type="Gene3D" id="3.30.1310.20">
    <property type="entry name" value="PRTase-like"/>
    <property type="match status" value="1"/>
</dbReference>
<protein>
    <submittedName>
        <fullName evidence="2">Phosphoribosyltransferase</fullName>
    </submittedName>
</protein>
<sequence length="290" mass="31760">MFCPGSRFCDLILHVPDKSLQPAKKVMIEWKAFTPLSSRRGNVHWSWKKAFGSGFRKPFAPENFGRCMEEQLFSDRTQAGEKLAEHLLSAGEQVDLVLGIARGGIPVALPIARRLNAPVFPMISRKIGAPWEKELALGALSENGGLYWNRELIESRDISPRELDLLVEKARREVREKISRLRNGKPLGSLTGKRIVLVDDGAATGATDLAAAMDILKEGPERLLVAVPVAPPDFSVKVRRMGAIPVVLLSPPDFGSVGEWFERFPQVTDGEVLLSLGTVFGGSKKASGNP</sequence>
<evidence type="ECO:0000313" key="2">
    <source>
        <dbReference type="EMBL" id="AIA30071.1"/>
    </source>
</evidence>
<accession>A0A059XXP1</accession>
<dbReference type="InterPro" id="IPR029057">
    <property type="entry name" value="PRTase-like"/>
</dbReference>
<dbReference type="SUPFAM" id="SSF53271">
    <property type="entry name" value="PRTase-like"/>
    <property type="match status" value="1"/>
</dbReference>
<proteinExistence type="predicted"/>
<keyword evidence="2" id="KW-0328">Glycosyltransferase</keyword>